<dbReference type="InterPro" id="IPR007667">
    <property type="entry name" value="Hypoxia_induced_domain"/>
</dbReference>
<dbReference type="InterPro" id="IPR040153">
    <property type="entry name" value="Rcf2"/>
</dbReference>
<evidence type="ECO:0000256" key="2">
    <source>
        <dbReference type="ARBA" id="ARBA00022692"/>
    </source>
</evidence>
<evidence type="ECO:0000256" key="3">
    <source>
        <dbReference type="ARBA" id="ARBA00022989"/>
    </source>
</evidence>
<keyword evidence="4 6" id="KW-0472">Membrane</keyword>
<feature type="transmembrane region" description="Helical" evidence="6">
    <location>
        <begin position="20"/>
        <end position="38"/>
    </location>
</feature>
<keyword evidence="2 6" id="KW-0812">Transmembrane</keyword>
<dbReference type="GeneID" id="54364514"/>
<feature type="region of interest" description="Disordered" evidence="5">
    <location>
        <begin position="224"/>
        <end position="269"/>
    </location>
</feature>
<protein>
    <recommendedName>
        <fullName evidence="7">HIG1 domain-containing protein</fullName>
    </recommendedName>
</protein>
<feature type="transmembrane region" description="Helical" evidence="6">
    <location>
        <begin position="50"/>
        <end position="69"/>
    </location>
</feature>
<sequence length="269" mass="30302">MKILTAEQEAAHYNATLKGGAIGGVAGTILGTAGVYAASVRYPAFKSLTLPFRVFLIASSGTFASIVYADRYSRQFETDNWAGKEYRDEQKSMQEQIDSQKSSKQKSMEWLQDNRYSLVFGSWVVSMGAALGIVGRSRWLTTQQKLVQARVYAQGFTIAAVIISLAFEGNDRMAGSGRWETIKIVDPNDPEHKNLIEKRIHHEKYKGEDQWMDMVEAEERRIKEREQAVKERENAVSKKDGHKNGKKHATEDLTKGNPEEAKDKKLRAP</sequence>
<dbReference type="PANTHER" id="PTHR28018">
    <property type="entry name" value="RESPIRATORY SUPERCOMPLEX FACTOR 2, MITOCHONDRIAL"/>
    <property type="match status" value="1"/>
</dbReference>
<evidence type="ECO:0000256" key="5">
    <source>
        <dbReference type="SAM" id="MobiDB-lite"/>
    </source>
</evidence>
<reference evidence="9" key="3">
    <citation type="submission" date="2025-08" db="UniProtKB">
        <authorList>
            <consortium name="RefSeq"/>
        </authorList>
    </citation>
    <scope>IDENTIFICATION</scope>
    <source>
        <strain evidence="9">CBS 342.82</strain>
    </source>
</reference>
<evidence type="ECO:0000256" key="1">
    <source>
        <dbReference type="ARBA" id="ARBA00004173"/>
    </source>
</evidence>
<reference evidence="9" key="1">
    <citation type="submission" date="2020-01" db="EMBL/GenBank/DDBJ databases">
        <authorList>
            <consortium name="DOE Joint Genome Institute"/>
            <person name="Haridas S."/>
            <person name="Albert R."/>
            <person name="Binder M."/>
            <person name="Bloem J."/>
            <person name="Labutti K."/>
            <person name="Salamov A."/>
            <person name="Andreopoulos B."/>
            <person name="Baker S.E."/>
            <person name="Barry K."/>
            <person name="Bills G."/>
            <person name="Bluhm B.H."/>
            <person name="Cannon C."/>
            <person name="Castanera R."/>
            <person name="Culley D.E."/>
            <person name="Daum C."/>
            <person name="Ezra D."/>
            <person name="Gonzalez J.B."/>
            <person name="Henrissat B."/>
            <person name="Kuo A."/>
            <person name="Liang C."/>
            <person name="Lipzen A."/>
            <person name="Lutzoni F."/>
            <person name="Magnuson J."/>
            <person name="Mondo S."/>
            <person name="Nolan M."/>
            <person name="Ohm R."/>
            <person name="Pangilinan J."/>
            <person name="Park H.-J."/>
            <person name="Ramirez L."/>
            <person name="Alfaro M."/>
            <person name="Sun H."/>
            <person name="Tritt A."/>
            <person name="Yoshinaga Y."/>
            <person name="Zwiers L.-H."/>
            <person name="Turgeon B.G."/>
            <person name="Goodwin S.B."/>
            <person name="Spatafora J.W."/>
            <person name="Crous P.W."/>
            <person name="Grigoriev I.V."/>
        </authorList>
    </citation>
    <scope>NUCLEOTIDE SEQUENCE</scope>
    <source>
        <strain evidence="9">CBS 342.82</strain>
    </source>
</reference>
<reference evidence="9" key="2">
    <citation type="submission" date="2020-04" db="EMBL/GenBank/DDBJ databases">
        <authorList>
            <consortium name="NCBI Genome Project"/>
        </authorList>
    </citation>
    <scope>NUCLEOTIDE SEQUENCE</scope>
    <source>
        <strain evidence="9">CBS 342.82</strain>
    </source>
</reference>
<keyword evidence="8" id="KW-1185">Reference proteome</keyword>
<accession>A0A6J3MHG6</accession>
<gene>
    <name evidence="9" type="ORF">K489DRAFT_391897</name>
</gene>
<proteinExistence type="predicted"/>
<feature type="transmembrane region" description="Helical" evidence="6">
    <location>
        <begin position="116"/>
        <end position="135"/>
    </location>
</feature>
<feature type="domain" description="HIG1" evidence="7">
    <location>
        <begin position="86"/>
        <end position="179"/>
    </location>
</feature>
<organism evidence="9">
    <name type="scientific">Dissoconium aciculare CBS 342.82</name>
    <dbReference type="NCBI Taxonomy" id="1314786"/>
    <lineage>
        <taxon>Eukaryota</taxon>
        <taxon>Fungi</taxon>
        <taxon>Dikarya</taxon>
        <taxon>Ascomycota</taxon>
        <taxon>Pezizomycotina</taxon>
        <taxon>Dothideomycetes</taxon>
        <taxon>Dothideomycetidae</taxon>
        <taxon>Mycosphaerellales</taxon>
        <taxon>Dissoconiaceae</taxon>
        <taxon>Dissoconium</taxon>
    </lineage>
</organism>
<dbReference type="GO" id="GO:0005739">
    <property type="term" value="C:mitochondrion"/>
    <property type="evidence" value="ECO:0007669"/>
    <property type="project" value="UniProtKB-SubCell"/>
</dbReference>
<keyword evidence="3 6" id="KW-1133">Transmembrane helix</keyword>
<dbReference type="RefSeq" id="XP_033464432.1">
    <property type="nucleotide sequence ID" value="XM_033606714.1"/>
</dbReference>
<evidence type="ECO:0000313" key="9">
    <source>
        <dbReference type="RefSeq" id="XP_033464432.1"/>
    </source>
</evidence>
<evidence type="ECO:0000313" key="8">
    <source>
        <dbReference type="Proteomes" id="UP000504637"/>
    </source>
</evidence>
<name>A0A6J3MHG6_9PEZI</name>
<dbReference type="GO" id="GO:0033617">
    <property type="term" value="P:mitochondrial respiratory chain complex IV assembly"/>
    <property type="evidence" value="ECO:0007669"/>
    <property type="project" value="TreeGrafter"/>
</dbReference>
<dbReference type="AlphaFoldDB" id="A0A6J3MHG6"/>
<evidence type="ECO:0000259" key="7">
    <source>
        <dbReference type="PROSITE" id="PS51503"/>
    </source>
</evidence>
<evidence type="ECO:0000256" key="6">
    <source>
        <dbReference type="SAM" id="Phobius"/>
    </source>
</evidence>
<evidence type="ECO:0000256" key="4">
    <source>
        <dbReference type="ARBA" id="ARBA00023136"/>
    </source>
</evidence>
<dbReference type="PROSITE" id="PS51503">
    <property type="entry name" value="HIG1"/>
    <property type="match status" value="1"/>
</dbReference>
<feature type="compositionally biased region" description="Basic and acidic residues" evidence="5">
    <location>
        <begin position="224"/>
        <end position="263"/>
    </location>
</feature>
<dbReference type="Proteomes" id="UP000504637">
    <property type="component" value="Unplaced"/>
</dbReference>
<dbReference type="OrthoDB" id="1915122at2759"/>
<dbReference type="Pfam" id="PF04588">
    <property type="entry name" value="HIG_1_N"/>
    <property type="match status" value="1"/>
</dbReference>
<feature type="transmembrane region" description="Helical" evidence="6">
    <location>
        <begin position="147"/>
        <end position="167"/>
    </location>
</feature>
<comment type="subcellular location">
    <subcellularLocation>
        <location evidence="1">Mitochondrion</location>
    </subcellularLocation>
</comment>
<dbReference type="PANTHER" id="PTHR28018:SF3">
    <property type="entry name" value="RESPIRATORY SUPERCOMPLEX FACTOR 2, MITOCHONDRIAL"/>
    <property type="match status" value="1"/>
</dbReference>